<proteinExistence type="predicted"/>
<evidence type="ECO:0000313" key="2">
    <source>
        <dbReference type="EMBL" id="EEI65790.1"/>
    </source>
</evidence>
<accession>A0A8D9S2L0</accession>
<gene>
    <name evidence="2" type="ORF">HMPREF0534_0897</name>
</gene>
<feature type="coiled-coil region" evidence="1">
    <location>
        <begin position="48"/>
        <end position="102"/>
    </location>
</feature>
<comment type="caution">
    <text evidence="2">The sequence shown here is derived from an EMBL/GenBank/DDBJ whole genome shotgun (WGS) entry which is preliminary data.</text>
</comment>
<reference evidence="2 3" key="1">
    <citation type="submission" date="2009-01" db="EMBL/GenBank/DDBJ databases">
        <authorList>
            <person name="Qin X."/>
            <person name="Bachman B."/>
            <person name="Battles P."/>
            <person name="Bell A."/>
            <person name="Bess C."/>
            <person name="Bickham C."/>
            <person name="Chaboub L."/>
            <person name="Chen D."/>
            <person name="Coyle M."/>
            <person name="Deiros D.R."/>
            <person name="Dinh H."/>
            <person name="Forbes L."/>
            <person name="Fowler G."/>
            <person name="Francisco L."/>
            <person name="Fu Q."/>
            <person name="Gubbala S."/>
            <person name="Hale W."/>
            <person name="Han Y."/>
            <person name="Hemphill L."/>
            <person name="Highlander S.K."/>
            <person name="Hirani K."/>
            <person name="Hogues M."/>
            <person name="Jackson L."/>
            <person name="Jakkamsetti A."/>
            <person name="Javaid M."/>
            <person name="Jiang H."/>
            <person name="Korchina V."/>
            <person name="Kovar C."/>
            <person name="Lara F."/>
            <person name="Lee S."/>
            <person name="Mata R."/>
            <person name="Mathew T."/>
            <person name="Moen C."/>
            <person name="Morales K."/>
            <person name="Munidasa M."/>
            <person name="Nazareth L."/>
            <person name="Ngo R."/>
            <person name="Nguyen L."/>
            <person name="Okwuonu G."/>
            <person name="Ongeri F."/>
            <person name="Patil S."/>
            <person name="Petrosino J."/>
            <person name="Pham C."/>
            <person name="Pham P."/>
            <person name="Pu L.-L."/>
            <person name="Puazo M."/>
            <person name="Raj R."/>
            <person name="Reid J."/>
            <person name="Rouhana J."/>
            <person name="Saada N."/>
            <person name="Shang Y."/>
            <person name="Simmons D."/>
            <person name="Thornton R."/>
            <person name="Warren J."/>
            <person name="Weissenberger G."/>
            <person name="Zhang J."/>
            <person name="Zhang L."/>
            <person name="Zhou C."/>
            <person name="Zhu D."/>
            <person name="Muzny D."/>
            <person name="Worley K."/>
            <person name="Gibbs R."/>
        </authorList>
    </citation>
    <scope>NUCLEOTIDE SEQUENCE [LARGE SCALE GENOMIC DNA]</scope>
    <source>
        <strain evidence="2 3">CF48-3A</strain>
    </source>
</reference>
<sequence length="153" mass="17775">MIRNIKEPLLKAATLDAINQLIESHELAGKQIKANIMKIVKNSKGPTIEELDKRLEEAQLKLIQAANQHQHCNDLTQQVMELREQKEKVQEIESENQVKLHNIDQVSNFVDENQGGIQEFDPQLVRRLIEKITIFQRYMEFTFKDGEVIKVNT</sequence>
<evidence type="ECO:0000313" key="3">
    <source>
        <dbReference type="Proteomes" id="UP000003419"/>
    </source>
</evidence>
<dbReference type="Proteomes" id="UP000003419">
    <property type="component" value="Unassembled WGS sequence"/>
</dbReference>
<organism evidence="2 3">
    <name type="scientific">Limosilactobacillus reuteri CF48-3A</name>
    <dbReference type="NCBI Taxonomy" id="525341"/>
    <lineage>
        <taxon>Bacteria</taxon>
        <taxon>Bacillati</taxon>
        <taxon>Bacillota</taxon>
        <taxon>Bacilli</taxon>
        <taxon>Lactobacillales</taxon>
        <taxon>Lactobacillaceae</taxon>
        <taxon>Limosilactobacillus</taxon>
    </lineage>
</organism>
<dbReference type="EMBL" id="ACHG01000093">
    <property type="protein sequence ID" value="EEI65790.1"/>
    <property type="molecule type" value="Genomic_DNA"/>
</dbReference>
<protein>
    <submittedName>
        <fullName evidence="2">Uncharacterized protein</fullName>
    </submittedName>
</protein>
<keyword evidence="1" id="KW-0175">Coiled coil</keyword>
<dbReference type="AlphaFoldDB" id="A0A8D9S2L0"/>
<name>A0A8D9S2L0_LIMRT</name>
<evidence type="ECO:0000256" key="1">
    <source>
        <dbReference type="SAM" id="Coils"/>
    </source>
</evidence>